<keyword evidence="4 5" id="KW-0472">Membrane</keyword>
<name>A0A5B0VPP6_RHITR</name>
<comment type="subcellular location">
    <subcellularLocation>
        <location evidence="1">Membrane</location>
        <topology evidence="1">Multi-pass membrane protein</topology>
    </subcellularLocation>
</comment>
<gene>
    <name evidence="6" type="ORF">FP026_26285</name>
</gene>
<dbReference type="RefSeq" id="WP_149637528.1">
    <property type="nucleotide sequence ID" value="NZ_VNIP01000015.1"/>
</dbReference>
<feature type="transmembrane region" description="Helical" evidence="5">
    <location>
        <begin position="79"/>
        <end position="99"/>
    </location>
</feature>
<evidence type="ECO:0000256" key="4">
    <source>
        <dbReference type="ARBA" id="ARBA00023136"/>
    </source>
</evidence>
<comment type="caution">
    <text evidence="6">The sequence shown here is derived from an EMBL/GenBank/DDBJ whole genome shotgun (WGS) entry which is preliminary data.</text>
</comment>
<reference evidence="6 7" key="1">
    <citation type="submission" date="2019-07" db="EMBL/GenBank/DDBJ databases">
        <title>The Draft Genome Sequence of Rhizobium tropici SARCC-755 Associated with Superior Nodulation on Pigeonpea (Cajanus cajan (L.) Millsp.).</title>
        <authorList>
            <person name="Bopape F.L."/>
            <person name="Hassen A.I."/>
            <person name="Swanevelder Z.H."/>
            <person name="Gwata E.T."/>
        </authorList>
    </citation>
    <scope>NUCLEOTIDE SEQUENCE [LARGE SCALE GENOMIC DNA]</scope>
    <source>
        <strain evidence="6 7">SARCC-755</strain>
    </source>
</reference>
<protein>
    <submittedName>
        <fullName evidence="6">DoxX family protein</fullName>
    </submittedName>
</protein>
<evidence type="ECO:0000256" key="3">
    <source>
        <dbReference type="ARBA" id="ARBA00022989"/>
    </source>
</evidence>
<keyword evidence="3 5" id="KW-1133">Transmembrane helix</keyword>
<proteinExistence type="predicted"/>
<dbReference type="Pfam" id="PF13564">
    <property type="entry name" value="DoxX_2"/>
    <property type="match status" value="1"/>
</dbReference>
<keyword evidence="2 5" id="KW-0812">Transmembrane</keyword>
<evidence type="ECO:0000313" key="6">
    <source>
        <dbReference type="EMBL" id="KAA1176712.1"/>
    </source>
</evidence>
<dbReference type="GO" id="GO:0016020">
    <property type="term" value="C:membrane"/>
    <property type="evidence" value="ECO:0007669"/>
    <property type="project" value="UniProtKB-SubCell"/>
</dbReference>
<feature type="transmembrane region" description="Helical" evidence="5">
    <location>
        <begin position="105"/>
        <end position="123"/>
    </location>
</feature>
<feature type="transmembrane region" description="Helical" evidence="5">
    <location>
        <begin position="17"/>
        <end position="36"/>
    </location>
</feature>
<evidence type="ECO:0000313" key="7">
    <source>
        <dbReference type="Proteomes" id="UP000323608"/>
    </source>
</evidence>
<dbReference type="InterPro" id="IPR032808">
    <property type="entry name" value="DoxX"/>
</dbReference>
<organism evidence="6 7">
    <name type="scientific">Rhizobium tropici</name>
    <dbReference type="NCBI Taxonomy" id="398"/>
    <lineage>
        <taxon>Bacteria</taxon>
        <taxon>Pseudomonadati</taxon>
        <taxon>Pseudomonadota</taxon>
        <taxon>Alphaproteobacteria</taxon>
        <taxon>Hyphomicrobiales</taxon>
        <taxon>Rhizobiaceae</taxon>
        <taxon>Rhizobium/Agrobacterium group</taxon>
        <taxon>Rhizobium</taxon>
    </lineage>
</organism>
<evidence type="ECO:0000256" key="5">
    <source>
        <dbReference type="SAM" id="Phobius"/>
    </source>
</evidence>
<dbReference type="EMBL" id="VNIP01000015">
    <property type="protein sequence ID" value="KAA1176712.1"/>
    <property type="molecule type" value="Genomic_DNA"/>
</dbReference>
<evidence type="ECO:0000256" key="2">
    <source>
        <dbReference type="ARBA" id="ARBA00022692"/>
    </source>
</evidence>
<feature type="transmembrane region" description="Helical" evidence="5">
    <location>
        <begin position="56"/>
        <end position="74"/>
    </location>
</feature>
<dbReference type="OrthoDB" id="9811373at2"/>
<dbReference type="Proteomes" id="UP000323608">
    <property type="component" value="Unassembled WGS sequence"/>
</dbReference>
<sequence length="139" mass="14684">MAENAVAEKADTHRISWAGWALTVIVTLIFAADAAVNLFSPATLTAEMIATGFPANQAGAVGLIILVCAVLYAIPRTAVLGAILMTGFLGGAICTHFRLGEIGSPPQLISLLLGVMAWGGLYLRDERVRRLLPIRSAIR</sequence>
<accession>A0A5B0VPP6</accession>
<evidence type="ECO:0000256" key="1">
    <source>
        <dbReference type="ARBA" id="ARBA00004141"/>
    </source>
</evidence>
<dbReference type="AlphaFoldDB" id="A0A5B0VPP6"/>